<gene>
    <name evidence="1" type="ORF">OSB04_023794</name>
</gene>
<organism evidence="1 2">
    <name type="scientific">Centaurea solstitialis</name>
    <name type="common">yellow star-thistle</name>
    <dbReference type="NCBI Taxonomy" id="347529"/>
    <lineage>
        <taxon>Eukaryota</taxon>
        <taxon>Viridiplantae</taxon>
        <taxon>Streptophyta</taxon>
        <taxon>Embryophyta</taxon>
        <taxon>Tracheophyta</taxon>
        <taxon>Spermatophyta</taxon>
        <taxon>Magnoliopsida</taxon>
        <taxon>eudicotyledons</taxon>
        <taxon>Gunneridae</taxon>
        <taxon>Pentapetalae</taxon>
        <taxon>asterids</taxon>
        <taxon>campanulids</taxon>
        <taxon>Asterales</taxon>
        <taxon>Asteraceae</taxon>
        <taxon>Carduoideae</taxon>
        <taxon>Cardueae</taxon>
        <taxon>Centaureinae</taxon>
        <taxon>Centaurea</taxon>
    </lineage>
</organism>
<sequence>MTHRPSEPLHSVLIPWPFMRWGMDIVGKSPPATEQKIEVTAFSQLRDKKVISCIPTNIICRFDVPSEIISDDIQFISKRQANRMTPRTSTGQTSFSLVYGSEAVLTTESHASITRNKDVEQNSVALSYDVDT</sequence>
<evidence type="ECO:0000313" key="1">
    <source>
        <dbReference type="EMBL" id="KAJ9544087.1"/>
    </source>
</evidence>
<proteinExistence type="predicted"/>
<comment type="caution">
    <text evidence="1">The sequence shown here is derived from an EMBL/GenBank/DDBJ whole genome shotgun (WGS) entry which is preliminary data.</text>
</comment>
<name>A0AA38W006_9ASTR</name>
<keyword evidence="2" id="KW-1185">Reference proteome</keyword>
<dbReference type="Gene3D" id="3.30.420.10">
    <property type="entry name" value="Ribonuclease H-like superfamily/Ribonuclease H"/>
    <property type="match status" value="1"/>
</dbReference>
<evidence type="ECO:0000313" key="2">
    <source>
        <dbReference type="Proteomes" id="UP001172457"/>
    </source>
</evidence>
<dbReference type="Proteomes" id="UP001172457">
    <property type="component" value="Chromosome 6"/>
</dbReference>
<protein>
    <submittedName>
        <fullName evidence="1">Uncharacterized protein</fullName>
    </submittedName>
</protein>
<dbReference type="InterPro" id="IPR036397">
    <property type="entry name" value="RNaseH_sf"/>
</dbReference>
<dbReference type="GO" id="GO:0003676">
    <property type="term" value="F:nucleic acid binding"/>
    <property type="evidence" value="ECO:0007669"/>
    <property type="project" value="InterPro"/>
</dbReference>
<accession>A0AA38W006</accession>
<dbReference type="EMBL" id="JARYMX010000006">
    <property type="protein sequence ID" value="KAJ9544087.1"/>
    <property type="molecule type" value="Genomic_DNA"/>
</dbReference>
<dbReference type="AlphaFoldDB" id="A0AA38W006"/>
<reference evidence="1" key="1">
    <citation type="submission" date="2023-03" db="EMBL/GenBank/DDBJ databases">
        <title>Chromosome-scale reference genome and RAD-based genetic map of yellow starthistle (Centaurea solstitialis) reveal putative structural variation and QTLs associated with invader traits.</title>
        <authorList>
            <person name="Reatini B."/>
            <person name="Cang F.A."/>
            <person name="Jiang Q."/>
            <person name="Mckibben M.T.W."/>
            <person name="Barker M.S."/>
            <person name="Rieseberg L.H."/>
            <person name="Dlugosch K.M."/>
        </authorList>
    </citation>
    <scope>NUCLEOTIDE SEQUENCE</scope>
    <source>
        <strain evidence="1">CAN-66</strain>
        <tissue evidence="1">Leaf</tissue>
    </source>
</reference>